<feature type="transmembrane region" description="Helical" evidence="2">
    <location>
        <begin position="388"/>
        <end position="408"/>
    </location>
</feature>
<gene>
    <name evidence="3" type="ORF">ALAG00032_LOCUS8628</name>
</gene>
<feature type="coiled-coil region" evidence="1">
    <location>
        <begin position="193"/>
        <end position="220"/>
    </location>
</feature>
<feature type="transmembrane region" description="Helical" evidence="2">
    <location>
        <begin position="7"/>
        <end position="28"/>
    </location>
</feature>
<feature type="transmembrane region" description="Helical" evidence="2">
    <location>
        <begin position="140"/>
        <end position="161"/>
    </location>
</feature>
<feature type="transmembrane region" description="Helical" evidence="2">
    <location>
        <begin position="323"/>
        <end position="343"/>
    </location>
</feature>
<reference evidence="3" key="1">
    <citation type="submission" date="2021-01" db="EMBL/GenBank/DDBJ databases">
        <authorList>
            <person name="Corre E."/>
            <person name="Pelletier E."/>
            <person name="Niang G."/>
            <person name="Scheremetjew M."/>
            <person name="Finn R."/>
            <person name="Kale V."/>
            <person name="Holt S."/>
            <person name="Cochrane G."/>
            <person name="Meng A."/>
            <person name="Brown T."/>
            <person name="Cohen L."/>
        </authorList>
    </citation>
    <scope>NUCLEOTIDE SEQUENCE</scope>
    <source>
        <strain evidence="3">CCMP1510</strain>
    </source>
</reference>
<feature type="transmembrane region" description="Helical" evidence="2">
    <location>
        <begin position="48"/>
        <end position="67"/>
    </location>
</feature>
<keyword evidence="2" id="KW-0812">Transmembrane</keyword>
<feature type="transmembrane region" description="Helical" evidence="2">
    <location>
        <begin position="429"/>
        <end position="448"/>
    </location>
</feature>
<evidence type="ECO:0000256" key="2">
    <source>
        <dbReference type="SAM" id="Phobius"/>
    </source>
</evidence>
<proteinExistence type="predicted"/>
<evidence type="ECO:0008006" key="4">
    <source>
        <dbReference type="Google" id="ProtNLM"/>
    </source>
</evidence>
<feature type="transmembrane region" description="Helical" evidence="2">
    <location>
        <begin position="173"/>
        <end position="196"/>
    </location>
</feature>
<accession>A0A7S3JWZ5</accession>
<sequence length="451" mass="48961">MNDDRTKLGYLVTGLWMLAGLAPSWIVVDGIFAQIARLDRSQPEGAALATYLGAVSALANSFVVPLYEKLRLWFGGTLAKWSTGVAWSQVFSCLLAAGTWHIHYKGCSIFLYLVMFISSFAGNGQQLALVPWLSTAESAAIAPAMAGGQSGVLFAAGLVAFQDTALKATGIFAGPSFFFVLLAMLLTLSCTAIRLARLQLKQQNAQQEEEKEQQDNHNKSIDNPLVSINIVDGEEEKVDHSTYNQSESKTEPVHDHKKSFSTTLGLEALITFLPKKNSNDKQVMIRLIAWSNAVLQLVSWVLVRSALPYAFRFARPRSAGSDGGAYLEVGVNASFLACFFGAIQATRIRIHFSKLRPWRINGILALASLYILSILAFASPPLHSQLPVFGLIAAAAAVRAIDGFYSPIYYRAIFDLSQSSALVKDAGELAILVVMLGVWIALIIVIVLPSS</sequence>
<feature type="transmembrane region" description="Helical" evidence="2">
    <location>
        <begin position="109"/>
        <end position="133"/>
    </location>
</feature>
<dbReference type="AlphaFoldDB" id="A0A7S3JWZ5"/>
<feature type="transmembrane region" description="Helical" evidence="2">
    <location>
        <begin position="363"/>
        <end position="382"/>
    </location>
</feature>
<keyword evidence="2" id="KW-0472">Membrane</keyword>
<feature type="transmembrane region" description="Helical" evidence="2">
    <location>
        <begin position="283"/>
        <end position="303"/>
    </location>
</feature>
<evidence type="ECO:0000256" key="1">
    <source>
        <dbReference type="SAM" id="Coils"/>
    </source>
</evidence>
<dbReference type="EMBL" id="HBIJ01012698">
    <property type="protein sequence ID" value="CAE0367871.1"/>
    <property type="molecule type" value="Transcribed_RNA"/>
</dbReference>
<protein>
    <recommendedName>
        <fullName evidence="4">ADP,ATP carrier protein</fullName>
    </recommendedName>
</protein>
<organism evidence="3">
    <name type="scientific">Aureoumbra lagunensis</name>
    <dbReference type="NCBI Taxonomy" id="44058"/>
    <lineage>
        <taxon>Eukaryota</taxon>
        <taxon>Sar</taxon>
        <taxon>Stramenopiles</taxon>
        <taxon>Ochrophyta</taxon>
        <taxon>Pelagophyceae</taxon>
        <taxon>Pelagomonadales</taxon>
        <taxon>Aureoumbra</taxon>
    </lineage>
</organism>
<name>A0A7S3JWZ5_9STRA</name>
<evidence type="ECO:0000313" key="3">
    <source>
        <dbReference type="EMBL" id="CAE0367871.1"/>
    </source>
</evidence>
<keyword evidence="2" id="KW-1133">Transmembrane helix</keyword>
<keyword evidence="1" id="KW-0175">Coiled coil</keyword>